<dbReference type="RefSeq" id="WP_121133837.1">
    <property type="nucleotide sequence ID" value="NZ_JBHUFK010000050.1"/>
</dbReference>
<dbReference type="InterPro" id="IPR000873">
    <property type="entry name" value="AMP-dep_synth/lig_dom"/>
</dbReference>
<comment type="similarity">
    <text evidence="1">Belongs to the ATP-dependent AMP-binding enzyme family.</text>
</comment>
<dbReference type="AlphaFoldDB" id="A0A494YT78"/>
<dbReference type="InterPro" id="IPR042099">
    <property type="entry name" value="ANL_N_sf"/>
</dbReference>
<evidence type="ECO:0000256" key="2">
    <source>
        <dbReference type="ARBA" id="ARBA00022598"/>
    </source>
</evidence>
<evidence type="ECO:0000256" key="1">
    <source>
        <dbReference type="ARBA" id="ARBA00006432"/>
    </source>
</evidence>
<name>A0A494YT78_9BACI</name>
<dbReference type="GO" id="GO:0016405">
    <property type="term" value="F:CoA-ligase activity"/>
    <property type="evidence" value="ECO:0007669"/>
    <property type="project" value="TreeGrafter"/>
</dbReference>
<dbReference type="InterPro" id="IPR025110">
    <property type="entry name" value="AMP-bd_C"/>
</dbReference>
<dbReference type="PROSITE" id="PS00455">
    <property type="entry name" value="AMP_BINDING"/>
    <property type="match status" value="1"/>
</dbReference>
<dbReference type="PANTHER" id="PTHR24096">
    <property type="entry name" value="LONG-CHAIN-FATTY-ACID--COA LIGASE"/>
    <property type="match status" value="1"/>
</dbReference>
<feature type="domain" description="AMP-dependent synthetase/ligase" evidence="3">
    <location>
        <begin position="32"/>
        <end position="438"/>
    </location>
</feature>
<feature type="domain" description="AMP-binding enzyme C-terminal" evidence="4">
    <location>
        <begin position="489"/>
        <end position="563"/>
    </location>
</feature>
<dbReference type="PANTHER" id="PTHR24096:SF149">
    <property type="entry name" value="AMP-BINDING DOMAIN-CONTAINING PROTEIN-RELATED"/>
    <property type="match status" value="1"/>
</dbReference>
<dbReference type="Gene3D" id="3.40.50.12780">
    <property type="entry name" value="N-terminal domain of ligase-like"/>
    <property type="match status" value="1"/>
</dbReference>
<evidence type="ECO:0000259" key="4">
    <source>
        <dbReference type="Pfam" id="PF13193"/>
    </source>
</evidence>
<gene>
    <name evidence="5" type="ORF">D8M05_16650</name>
</gene>
<dbReference type="OrthoDB" id="9765680at2"/>
<accession>A0A494YT78</accession>
<dbReference type="EMBL" id="RBZO01000033">
    <property type="protein sequence ID" value="RKQ13306.1"/>
    <property type="molecule type" value="Genomic_DNA"/>
</dbReference>
<sequence length="582" mass="65262">MNNWNDDRIFNQDMPRSLDYPNVAVGAVMKGSAERFPDRDAYIYHDQRIKYKEIYRESLRFANALRRMGVGKGTVISTHLPTCPQYIVAFYGIALSGATYSPINPYMPENDVVYQLNNSDTKIVITNESLAHVIQSTYSETKLEKVIVTGNQEMFTNKDPIDMSHYEENWYSFAELKRASTEEEFDAGIDPQNDLIQIAYTGGTTGRPKGVMVTHANLVNSILQNTAWGYAALPKELDNGGLILEEVEKDKERYLSNYSSLIGTGTLLSPSPLFHVSGVFGSIMYPIILGFTTILIDRFIPEKFLEDIERYQVTHISGAPAMWNVLCRHPDVKKYNFDSIRNVGSGSAPLIKEEMKLIMKTFPNATVGEGYGLTEATSSVSSTIPFQSGLRKLGSVGHPLYDTQVKIVSSDGESEEALPVGKSGEICVKGPQVMKGYYKNPEGTKEVLKDGWLHTGDIGVLDEDGFLTVVDRKKDMLIYNGYNVYPTRLEDLLFQHPAVVNAAVIGKPSERVGEIPKAFVVMNPNHPVSEKELMEFVNNRVVHYSKIREVEFVKELPLTPAGKILKRVLRDQEKKKLEVTEK</sequence>
<evidence type="ECO:0000313" key="5">
    <source>
        <dbReference type="EMBL" id="RKQ13306.1"/>
    </source>
</evidence>
<proteinExistence type="inferred from homology"/>
<keyword evidence="6" id="KW-1185">Reference proteome</keyword>
<organism evidence="5 6">
    <name type="scientific">Oceanobacillus bengalensis</name>
    <dbReference type="NCBI Taxonomy" id="1435466"/>
    <lineage>
        <taxon>Bacteria</taxon>
        <taxon>Bacillati</taxon>
        <taxon>Bacillota</taxon>
        <taxon>Bacilli</taxon>
        <taxon>Bacillales</taxon>
        <taxon>Bacillaceae</taxon>
        <taxon>Oceanobacillus</taxon>
    </lineage>
</organism>
<dbReference type="InterPro" id="IPR020845">
    <property type="entry name" value="AMP-binding_CS"/>
</dbReference>
<dbReference type="Pfam" id="PF00501">
    <property type="entry name" value="AMP-binding"/>
    <property type="match status" value="1"/>
</dbReference>
<reference evidence="5 6" key="1">
    <citation type="journal article" date="2015" name="Antonie Van Leeuwenhoek">
        <title>Oceanobacillus bengalensis sp. nov., a bacterium isolated from seawater of the Bay of Bengal.</title>
        <authorList>
            <person name="Yongchang O."/>
            <person name="Xiang W."/>
            <person name="Wang G."/>
        </authorList>
    </citation>
    <scope>NUCLEOTIDE SEQUENCE [LARGE SCALE GENOMIC DNA]</scope>
    <source>
        <strain evidence="5 6">MCCC 1K00260</strain>
    </source>
</reference>
<dbReference type="Proteomes" id="UP000281813">
    <property type="component" value="Unassembled WGS sequence"/>
</dbReference>
<comment type="caution">
    <text evidence="5">The sequence shown here is derived from an EMBL/GenBank/DDBJ whole genome shotgun (WGS) entry which is preliminary data.</text>
</comment>
<dbReference type="SUPFAM" id="SSF56801">
    <property type="entry name" value="Acetyl-CoA synthetase-like"/>
    <property type="match status" value="1"/>
</dbReference>
<protein>
    <submittedName>
        <fullName evidence="5">Acyl-CoA synthetase</fullName>
    </submittedName>
</protein>
<dbReference type="InterPro" id="IPR045851">
    <property type="entry name" value="AMP-bd_C_sf"/>
</dbReference>
<evidence type="ECO:0000259" key="3">
    <source>
        <dbReference type="Pfam" id="PF00501"/>
    </source>
</evidence>
<dbReference type="Gene3D" id="3.30.300.30">
    <property type="match status" value="1"/>
</dbReference>
<keyword evidence="2" id="KW-0436">Ligase</keyword>
<dbReference type="Pfam" id="PF13193">
    <property type="entry name" value="AMP-binding_C"/>
    <property type="match status" value="1"/>
</dbReference>
<evidence type="ECO:0000313" key="6">
    <source>
        <dbReference type="Proteomes" id="UP000281813"/>
    </source>
</evidence>